<protein>
    <submittedName>
        <fullName evidence="1">Uncharacterized protein</fullName>
    </submittedName>
</protein>
<evidence type="ECO:0000313" key="1">
    <source>
        <dbReference type="EMBL" id="MDC2888389.1"/>
    </source>
</evidence>
<dbReference type="RefSeq" id="WP_272180017.1">
    <property type="nucleotide sequence ID" value="NZ_JAQOMS010000002.1"/>
</dbReference>
<proteinExistence type="predicted"/>
<sequence>MYQSSKAGNEIEKQKHRVEGFIAAGEFMNLISNDEGKILLEQAHIDVFGETILCRKNRLEKRRNAVLQNNVSYFDEPAILRKSRSQKNKDTEDR</sequence>
<gene>
    <name evidence="1" type="ORF">PN838_05960</name>
</gene>
<dbReference type="Proteomes" id="UP001528411">
    <property type="component" value="Unassembled WGS sequence"/>
</dbReference>
<keyword evidence="2" id="KW-1185">Reference proteome</keyword>
<reference evidence="1 2" key="1">
    <citation type="submission" date="2023-01" db="EMBL/GenBank/DDBJ databases">
        <title>Psychrosphaera sp. nov., isolated from marine algae.</title>
        <authorList>
            <person name="Bayburt H."/>
            <person name="Choi B.J."/>
            <person name="Kim J.M."/>
            <person name="Choi D.G."/>
            <person name="Jeon C.O."/>
        </authorList>
    </citation>
    <scope>NUCLEOTIDE SEQUENCE [LARGE SCALE GENOMIC DNA]</scope>
    <source>
        <strain evidence="1 2">G1-22</strain>
    </source>
</reference>
<evidence type="ECO:0000313" key="2">
    <source>
        <dbReference type="Proteomes" id="UP001528411"/>
    </source>
</evidence>
<accession>A0ABT5FA39</accession>
<comment type="caution">
    <text evidence="1">The sequence shown here is derived from an EMBL/GenBank/DDBJ whole genome shotgun (WGS) entry which is preliminary data.</text>
</comment>
<name>A0ABT5FA39_9GAMM</name>
<organism evidence="1 2">
    <name type="scientific">Psychrosphaera algicola</name>
    <dbReference type="NCBI Taxonomy" id="3023714"/>
    <lineage>
        <taxon>Bacteria</taxon>
        <taxon>Pseudomonadati</taxon>
        <taxon>Pseudomonadota</taxon>
        <taxon>Gammaproteobacteria</taxon>
        <taxon>Alteromonadales</taxon>
        <taxon>Pseudoalteromonadaceae</taxon>
        <taxon>Psychrosphaera</taxon>
    </lineage>
</organism>
<dbReference type="EMBL" id="JAQOMS010000002">
    <property type="protein sequence ID" value="MDC2888389.1"/>
    <property type="molecule type" value="Genomic_DNA"/>
</dbReference>